<reference evidence="14 15" key="1">
    <citation type="journal article" date="2024" name="Nat. Commun.">
        <title>Phylogenomics reveals the evolutionary origins of lichenization in chlorophyte algae.</title>
        <authorList>
            <person name="Puginier C."/>
            <person name="Libourel C."/>
            <person name="Otte J."/>
            <person name="Skaloud P."/>
            <person name="Haon M."/>
            <person name="Grisel S."/>
            <person name="Petersen M."/>
            <person name="Berrin J.G."/>
            <person name="Delaux P.M."/>
            <person name="Dal Grande F."/>
            <person name="Keller J."/>
        </authorList>
    </citation>
    <scope>NUCLEOTIDE SEQUENCE [LARGE SCALE GENOMIC DNA]</scope>
    <source>
        <strain evidence="14 15">SAG 245.80</strain>
    </source>
</reference>
<feature type="compositionally biased region" description="Pro residues" evidence="12">
    <location>
        <begin position="281"/>
        <end position="298"/>
    </location>
</feature>
<organism evidence="14 15">
    <name type="scientific">Elliptochloris bilobata</name>
    <dbReference type="NCBI Taxonomy" id="381761"/>
    <lineage>
        <taxon>Eukaryota</taxon>
        <taxon>Viridiplantae</taxon>
        <taxon>Chlorophyta</taxon>
        <taxon>core chlorophytes</taxon>
        <taxon>Trebouxiophyceae</taxon>
        <taxon>Trebouxiophyceae incertae sedis</taxon>
        <taxon>Elliptochloris clade</taxon>
        <taxon>Elliptochloris</taxon>
    </lineage>
</organism>
<feature type="compositionally biased region" description="Gly residues" evidence="12">
    <location>
        <begin position="627"/>
        <end position="637"/>
    </location>
</feature>
<dbReference type="GO" id="GO:0005783">
    <property type="term" value="C:endoplasmic reticulum"/>
    <property type="evidence" value="ECO:0007669"/>
    <property type="project" value="TreeGrafter"/>
</dbReference>
<evidence type="ECO:0000256" key="10">
    <source>
        <dbReference type="ARBA" id="ARBA00048048"/>
    </source>
</evidence>
<keyword evidence="5 11" id="KW-1133">Transmembrane helix</keyword>
<evidence type="ECO:0000256" key="9">
    <source>
        <dbReference type="ARBA" id="ARBA00023315"/>
    </source>
</evidence>
<feature type="transmembrane region" description="Helical" evidence="11">
    <location>
        <begin position="20"/>
        <end position="38"/>
    </location>
</feature>
<dbReference type="PROSITE" id="PS50216">
    <property type="entry name" value="DHHC"/>
    <property type="match status" value="1"/>
</dbReference>
<keyword evidence="3 11" id="KW-0808">Transferase</keyword>
<keyword evidence="15" id="KW-1185">Reference proteome</keyword>
<feature type="region of interest" description="Disordered" evidence="12">
    <location>
        <begin position="683"/>
        <end position="740"/>
    </location>
</feature>
<evidence type="ECO:0000313" key="15">
    <source>
        <dbReference type="Proteomes" id="UP001445335"/>
    </source>
</evidence>
<name>A0AAW1Q9Y9_9CHLO</name>
<feature type="transmembrane region" description="Helical" evidence="11">
    <location>
        <begin position="194"/>
        <end position="218"/>
    </location>
</feature>
<accession>A0AAW1Q9Y9</accession>
<keyword evidence="8" id="KW-0449">Lipoprotein</keyword>
<evidence type="ECO:0000256" key="4">
    <source>
        <dbReference type="ARBA" id="ARBA00022692"/>
    </source>
</evidence>
<evidence type="ECO:0000256" key="11">
    <source>
        <dbReference type="RuleBase" id="RU079119"/>
    </source>
</evidence>
<feature type="compositionally biased region" description="Low complexity" evidence="12">
    <location>
        <begin position="434"/>
        <end position="445"/>
    </location>
</feature>
<feature type="compositionally biased region" description="Low complexity" evidence="12">
    <location>
        <begin position="703"/>
        <end position="715"/>
    </location>
</feature>
<evidence type="ECO:0000256" key="12">
    <source>
        <dbReference type="SAM" id="MobiDB-lite"/>
    </source>
</evidence>
<comment type="domain">
    <text evidence="11">The DHHC domain is required for palmitoyltransferase activity.</text>
</comment>
<keyword evidence="7" id="KW-0564">Palmitate</keyword>
<feature type="region of interest" description="Disordered" evidence="12">
    <location>
        <begin position="281"/>
        <end position="395"/>
    </location>
</feature>
<dbReference type="PANTHER" id="PTHR22883">
    <property type="entry name" value="ZINC FINGER DHHC DOMAIN CONTAINING PROTEIN"/>
    <property type="match status" value="1"/>
</dbReference>
<dbReference type="InterPro" id="IPR001594">
    <property type="entry name" value="Palmitoyltrfase_DHHC"/>
</dbReference>
<evidence type="ECO:0000256" key="8">
    <source>
        <dbReference type="ARBA" id="ARBA00023288"/>
    </source>
</evidence>
<evidence type="ECO:0000256" key="7">
    <source>
        <dbReference type="ARBA" id="ARBA00023139"/>
    </source>
</evidence>
<evidence type="ECO:0000256" key="6">
    <source>
        <dbReference type="ARBA" id="ARBA00023136"/>
    </source>
</evidence>
<keyword evidence="9 11" id="KW-0012">Acyltransferase</keyword>
<dbReference type="InterPro" id="IPR039859">
    <property type="entry name" value="PFA4/ZDH16/20/ERF2-like"/>
</dbReference>
<feature type="compositionally biased region" description="Low complexity" evidence="12">
    <location>
        <begin position="527"/>
        <end position="540"/>
    </location>
</feature>
<feature type="compositionally biased region" description="Low complexity" evidence="12">
    <location>
        <begin position="478"/>
        <end position="495"/>
    </location>
</feature>
<sequence length="740" mass="75725">MHFSFCDNRLTVGPDWKNSLFSFVLIIVPSVVFFVWVAPAVGRDFSWAVVAVAALLFAGSLAFLLCTALLDPGFVPRDPPDDVEMGQRAPTKEYQVNGFTVNTKWCTTCHHYRPPRCSHCAVCDNCVRKFDHHCPWVGQCIGERNYRFFLLFIFTTTALDVLVFVFAWLRLVWRVQHDADSPLLGDAIQREPAAMFLVCFTFLAFWFVGGLSGLHAYFTSNNTTTYEHFRARYSSHGNPYDLGFLRNWHSVFCVPLAPRYLEKRLPRKEVAMAASALGAPPVLPSNGPVPPPPAPLPAEPAAIGTADAPQRPATPPLMALQGQARPTPSGQAAPAAAAAAAAPAAVPAGELWDDSEEEVAKMRPDTVPRGARRFSEKYSPEASAESSPAKPPQGADLAAVPAVKFAQRYVAPDRGVAAGGGGEPDLAPGPPGSSAPEGGRLPLAAGAGGGAAAARSHVAGPSSNPSSSHTSSSREPRAASSRAPAGVSYPSSGASGHPGGGASDTPGGGARSGVGSAGSANGGHLGGSLRSPLLRSLGSGDVHSHQIQMASSPAPSSMGHSSPESATPDPSASSAARLSPGPGTSRLVGGSGVSGGGGGGGGMARGSSGAGASGLARGSSGDRPAGRLGGYVRGGAAGRSEEDRAEMAEEGARGRGCLPPGGAAGLISSLALMADSVDVKGAPEVACHSTDRPAASPRRSTSDPAARNEAGAAAARTDDPADGLSRASGSGAPDRQRWRV</sequence>
<keyword evidence="4 11" id="KW-0812">Transmembrane</keyword>
<dbReference type="EC" id="2.3.1.225" evidence="11"/>
<dbReference type="Proteomes" id="UP001445335">
    <property type="component" value="Unassembled WGS sequence"/>
</dbReference>
<feature type="transmembrane region" description="Helical" evidence="11">
    <location>
        <begin position="45"/>
        <end position="70"/>
    </location>
</feature>
<evidence type="ECO:0000256" key="3">
    <source>
        <dbReference type="ARBA" id="ARBA00022679"/>
    </source>
</evidence>
<feature type="compositionally biased region" description="Low complexity" evidence="12">
    <location>
        <begin position="332"/>
        <end position="348"/>
    </location>
</feature>
<dbReference type="GO" id="GO:0006612">
    <property type="term" value="P:protein targeting to membrane"/>
    <property type="evidence" value="ECO:0007669"/>
    <property type="project" value="TreeGrafter"/>
</dbReference>
<evidence type="ECO:0000313" key="14">
    <source>
        <dbReference type="EMBL" id="KAK9819183.1"/>
    </source>
</evidence>
<feature type="compositionally biased region" description="Gly residues" evidence="12">
    <location>
        <begin position="496"/>
        <end position="526"/>
    </location>
</feature>
<feature type="domain" description="Palmitoyltransferase DHHC" evidence="13">
    <location>
        <begin position="102"/>
        <end position="230"/>
    </location>
</feature>
<dbReference type="GO" id="GO:0019706">
    <property type="term" value="F:protein-cysteine S-palmitoyltransferase activity"/>
    <property type="evidence" value="ECO:0007669"/>
    <property type="project" value="UniProtKB-EC"/>
</dbReference>
<protein>
    <recommendedName>
        <fullName evidence="11">S-acyltransferase</fullName>
        <ecNumber evidence="11">2.3.1.225</ecNumber>
    </recommendedName>
    <alternativeName>
        <fullName evidence="11">Palmitoyltransferase</fullName>
    </alternativeName>
</protein>
<evidence type="ECO:0000256" key="1">
    <source>
        <dbReference type="ARBA" id="ARBA00004127"/>
    </source>
</evidence>
<evidence type="ECO:0000256" key="5">
    <source>
        <dbReference type="ARBA" id="ARBA00022989"/>
    </source>
</evidence>
<dbReference type="AlphaFoldDB" id="A0AAW1Q9Y9"/>
<comment type="similarity">
    <text evidence="2 11">Belongs to the DHHC palmitoyltransferase family.</text>
</comment>
<feature type="compositionally biased region" description="Basic and acidic residues" evidence="12">
    <location>
        <begin position="639"/>
        <end position="653"/>
    </location>
</feature>
<evidence type="ECO:0000259" key="13">
    <source>
        <dbReference type="Pfam" id="PF01529"/>
    </source>
</evidence>
<feature type="region of interest" description="Disordered" evidence="12">
    <location>
        <begin position="414"/>
        <end position="661"/>
    </location>
</feature>
<dbReference type="GO" id="GO:0005794">
    <property type="term" value="C:Golgi apparatus"/>
    <property type="evidence" value="ECO:0007669"/>
    <property type="project" value="TreeGrafter"/>
</dbReference>
<evidence type="ECO:0000256" key="2">
    <source>
        <dbReference type="ARBA" id="ARBA00008574"/>
    </source>
</evidence>
<dbReference type="Pfam" id="PF01529">
    <property type="entry name" value="DHHC"/>
    <property type="match status" value="1"/>
</dbReference>
<feature type="compositionally biased region" description="Low complexity" evidence="12">
    <location>
        <begin position="549"/>
        <end position="576"/>
    </location>
</feature>
<feature type="compositionally biased region" description="Low complexity" evidence="12">
    <location>
        <begin position="462"/>
        <end position="471"/>
    </location>
</feature>
<dbReference type="EMBL" id="JALJOU010000126">
    <property type="protein sequence ID" value="KAK9819183.1"/>
    <property type="molecule type" value="Genomic_DNA"/>
</dbReference>
<comment type="catalytic activity">
    <reaction evidence="10 11">
        <text>L-cysteinyl-[protein] + hexadecanoyl-CoA = S-hexadecanoyl-L-cysteinyl-[protein] + CoA</text>
        <dbReference type="Rhea" id="RHEA:36683"/>
        <dbReference type="Rhea" id="RHEA-COMP:10131"/>
        <dbReference type="Rhea" id="RHEA-COMP:11032"/>
        <dbReference type="ChEBI" id="CHEBI:29950"/>
        <dbReference type="ChEBI" id="CHEBI:57287"/>
        <dbReference type="ChEBI" id="CHEBI:57379"/>
        <dbReference type="ChEBI" id="CHEBI:74151"/>
        <dbReference type="EC" id="2.3.1.225"/>
    </reaction>
</comment>
<feature type="compositionally biased region" description="Gly residues" evidence="12">
    <location>
        <begin position="589"/>
        <end position="612"/>
    </location>
</feature>
<feature type="transmembrane region" description="Helical" evidence="11">
    <location>
        <begin position="148"/>
        <end position="173"/>
    </location>
</feature>
<comment type="caution">
    <text evidence="14">The sequence shown here is derived from an EMBL/GenBank/DDBJ whole genome shotgun (WGS) entry which is preliminary data.</text>
</comment>
<proteinExistence type="inferred from homology"/>
<comment type="subcellular location">
    <subcellularLocation>
        <location evidence="1">Endomembrane system</location>
        <topology evidence="1">Multi-pass membrane protein</topology>
    </subcellularLocation>
</comment>
<dbReference type="PANTHER" id="PTHR22883:SF43">
    <property type="entry name" value="PALMITOYLTRANSFERASE APP"/>
    <property type="match status" value="1"/>
</dbReference>
<keyword evidence="6 11" id="KW-0472">Membrane</keyword>
<gene>
    <name evidence="14" type="ORF">WJX81_007202</name>
</gene>